<reference evidence="1 2" key="1">
    <citation type="journal article" date="2018" name="Nat. Biotechnol.">
        <title>A standardized bacterial taxonomy based on genome phylogeny substantially revises the tree of life.</title>
        <authorList>
            <person name="Parks D.H."/>
            <person name="Chuvochina M."/>
            <person name="Waite D.W."/>
            <person name="Rinke C."/>
            <person name="Skarshewski A."/>
            <person name="Chaumeil P.A."/>
            <person name="Hugenholtz P."/>
        </authorList>
    </citation>
    <scope>NUCLEOTIDE SEQUENCE [LARGE SCALE GENOMIC DNA]</scope>
    <source>
        <strain evidence="1">UBA10227</strain>
    </source>
</reference>
<accession>A0A3D6BV21</accession>
<dbReference type="EMBL" id="DPRK01000266">
    <property type="protein sequence ID" value="HCY83081.1"/>
    <property type="molecule type" value="Genomic_DNA"/>
</dbReference>
<name>A0A3D6BV21_9FLAO</name>
<gene>
    <name evidence="1" type="ORF">DHV22_16505</name>
</gene>
<organism evidence="1 2">
    <name type="scientific">Xanthomarina gelatinilytica</name>
    <dbReference type="NCBI Taxonomy" id="1137281"/>
    <lineage>
        <taxon>Bacteria</taxon>
        <taxon>Pseudomonadati</taxon>
        <taxon>Bacteroidota</taxon>
        <taxon>Flavobacteriia</taxon>
        <taxon>Flavobacteriales</taxon>
        <taxon>Flavobacteriaceae</taxon>
        <taxon>Xanthomarina</taxon>
    </lineage>
</organism>
<evidence type="ECO:0000313" key="2">
    <source>
        <dbReference type="Proteomes" id="UP000263268"/>
    </source>
</evidence>
<comment type="caution">
    <text evidence="1">The sequence shown here is derived from an EMBL/GenBank/DDBJ whole genome shotgun (WGS) entry which is preliminary data.</text>
</comment>
<proteinExistence type="predicted"/>
<sequence>MIINQTIYKIKKGANLSRVKEIDGKLFSDNIKAPKTLTLYNKHLSEDFYDEQIDEEFFEFKTKNYGKFIVHALDITIIERKI</sequence>
<dbReference type="Proteomes" id="UP000263268">
    <property type="component" value="Unassembled WGS sequence"/>
</dbReference>
<protein>
    <submittedName>
        <fullName evidence="1">Uncharacterized protein</fullName>
    </submittedName>
</protein>
<dbReference type="AlphaFoldDB" id="A0A3D6BV21"/>
<evidence type="ECO:0000313" key="1">
    <source>
        <dbReference type="EMBL" id="HCY83081.1"/>
    </source>
</evidence>